<dbReference type="EMBL" id="MCGN01000002">
    <property type="protein sequence ID" value="ORZ01481.1"/>
    <property type="molecule type" value="Genomic_DNA"/>
</dbReference>
<dbReference type="NCBIfam" id="TIGR01219">
    <property type="entry name" value="Pmev_kin_ERG8"/>
    <property type="match status" value="1"/>
</dbReference>
<evidence type="ECO:0000256" key="13">
    <source>
        <dbReference type="PIRNR" id="PIRNR017288"/>
    </source>
</evidence>
<evidence type="ECO:0000256" key="6">
    <source>
        <dbReference type="ARBA" id="ARBA00022741"/>
    </source>
</evidence>
<evidence type="ECO:0000256" key="9">
    <source>
        <dbReference type="ARBA" id="ARBA00022955"/>
    </source>
</evidence>
<keyword evidence="4 13" id="KW-0444">Lipid biosynthesis</keyword>
<dbReference type="GO" id="GO:0010142">
    <property type="term" value="P:farnesyl diphosphate biosynthetic process, mevalonate pathway"/>
    <property type="evidence" value="ECO:0007669"/>
    <property type="project" value="TreeGrafter"/>
</dbReference>
<dbReference type="InterPro" id="IPR035102">
    <property type="entry name" value="Phosphomevalonate_kinase"/>
</dbReference>
<dbReference type="SUPFAM" id="SSF54211">
    <property type="entry name" value="Ribosomal protein S5 domain 2-like"/>
    <property type="match status" value="1"/>
</dbReference>
<sequence length="474" mass="51084">MTSANDITVVSAPGKVLLNGGYLVLDRAYRGLVVGTTARFYTAIQPDSSLGPGLIQVRSPQFDDATWSYNIQATDDGLKFSASTGSQNKFVETCLRYTLTVIHHKLGSIASCAQGLTITIVGDNDFYSQRAQLESRQLPNTAETLSSLPPFCKTHATLATVHKTGLGSSAALTTSLVAALLTHGTVTNHPYSDYDRTLIHNVAQFVHCFAQGKVGSGFDVSAAVWGNHQYCRFSPDVLTPIMDTDVSAEDITRILEPSNNTWDNTVVPFQLPPKFELLLGDVDAGSHTPTLVGKVLSWRKANPEESGKLWDALGEANNNVERYFRELSKIASDDPAGYEQAINTCKTLAPGKWSTVADTPILQTLVSLVDASSKVRAYLRQMSEASNVPIEPAEQTRLLDACLAIPGTVIAGVPGAGGYDAIFCFVLSEKAKSEVRKVWAAWKDMNVGPLLAQADDKGMSQVALEDVRGLSEIL</sequence>
<dbReference type="PIRSF" id="PIRSF017288">
    <property type="entry name" value="PMK_GHMP_euk"/>
    <property type="match status" value="1"/>
</dbReference>
<keyword evidence="9 13" id="KW-0752">Steroid biosynthesis</keyword>
<evidence type="ECO:0000313" key="16">
    <source>
        <dbReference type="Proteomes" id="UP000242180"/>
    </source>
</evidence>
<comment type="caution">
    <text evidence="15">The sequence shown here is derived from an EMBL/GenBank/DDBJ whole genome shotgun (WGS) entry which is preliminary data.</text>
</comment>
<accession>A0A1X2HQ59</accession>
<keyword evidence="11 13" id="KW-0753">Steroid metabolism</keyword>
<evidence type="ECO:0000256" key="4">
    <source>
        <dbReference type="ARBA" id="ARBA00022516"/>
    </source>
</evidence>
<reference evidence="15 16" key="1">
    <citation type="submission" date="2016-07" db="EMBL/GenBank/DDBJ databases">
        <title>Pervasive Adenine N6-methylation of Active Genes in Fungi.</title>
        <authorList>
            <consortium name="DOE Joint Genome Institute"/>
            <person name="Mondo S.J."/>
            <person name="Dannebaum R.O."/>
            <person name="Kuo R.C."/>
            <person name="Labutti K."/>
            <person name="Haridas S."/>
            <person name="Kuo A."/>
            <person name="Salamov A."/>
            <person name="Ahrendt S.R."/>
            <person name="Lipzen A."/>
            <person name="Sullivan W."/>
            <person name="Andreopoulos W.B."/>
            <person name="Clum A."/>
            <person name="Lindquist E."/>
            <person name="Daum C."/>
            <person name="Ramamoorthy G.K."/>
            <person name="Gryganskyi A."/>
            <person name="Culley D."/>
            <person name="Magnuson J.K."/>
            <person name="James T.Y."/>
            <person name="O'Malley M.A."/>
            <person name="Stajich J.E."/>
            <person name="Spatafora J.W."/>
            <person name="Visel A."/>
            <person name="Grigoriev I.V."/>
        </authorList>
    </citation>
    <scope>NUCLEOTIDE SEQUENCE [LARGE SCALE GENOMIC DNA]</scope>
    <source>
        <strain evidence="15 16">NRRL 2496</strain>
    </source>
</reference>
<keyword evidence="15" id="KW-0689">Ribosomal protein</keyword>
<dbReference type="STRING" id="13706.A0A1X2HQ59"/>
<evidence type="ECO:0000256" key="1">
    <source>
        <dbReference type="ARBA" id="ARBA00005017"/>
    </source>
</evidence>
<dbReference type="FunCoup" id="A0A1X2HQ59">
    <property type="interactions" value="91"/>
</dbReference>
<dbReference type="InterPro" id="IPR014721">
    <property type="entry name" value="Ribsml_uS5_D2-typ_fold_subgr"/>
</dbReference>
<feature type="domain" description="GHMP kinase N-terminal" evidence="14">
    <location>
        <begin position="162"/>
        <end position="226"/>
    </location>
</feature>
<evidence type="ECO:0000256" key="8">
    <source>
        <dbReference type="ARBA" id="ARBA00022840"/>
    </source>
</evidence>
<dbReference type="InterPro" id="IPR020568">
    <property type="entry name" value="Ribosomal_Su5_D2-typ_SF"/>
</dbReference>
<comment type="similarity">
    <text evidence="2 13">Belongs to the GHMP kinase family. Mevalonate kinase subfamily.</text>
</comment>
<comment type="pathway">
    <text evidence="1 13">Isoprenoid biosynthesis; isopentenyl diphosphate biosynthesis via mevalonate pathway; isopentenyl diphosphate from (R)-mevalonate: step 2/3.</text>
</comment>
<dbReference type="GO" id="GO:0004631">
    <property type="term" value="F:phosphomevalonate kinase activity"/>
    <property type="evidence" value="ECO:0007669"/>
    <property type="project" value="UniProtKB-UniRule"/>
</dbReference>
<evidence type="ECO:0000256" key="5">
    <source>
        <dbReference type="ARBA" id="ARBA00022679"/>
    </source>
</evidence>
<keyword evidence="10 13" id="KW-0443">Lipid metabolism</keyword>
<keyword evidence="5 13" id="KW-0808">Transferase</keyword>
<organism evidence="15 16">
    <name type="scientific">Syncephalastrum racemosum</name>
    <name type="common">Filamentous fungus</name>
    <dbReference type="NCBI Taxonomy" id="13706"/>
    <lineage>
        <taxon>Eukaryota</taxon>
        <taxon>Fungi</taxon>
        <taxon>Fungi incertae sedis</taxon>
        <taxon>Mucoromycota</taxon>
        <taxon>Mucoromycotina</taxon>
        <taxon>Mucoromycetes</taxon>
        <taxon>Mucorales</taxon>
        <taxon>Syncephalastraceae</taxon>
        <taxon>Syncephalastrum</taxon>
    </lineage>
</organism>
<dbReference type="InParanoid" id="A0A1X2HQ59"/>
<evidence type="ECO:0000256" key="10">
    <source>
        <dbReference type="ARBA" id="ARBA00023098"/>
    </source>
</evidence>
<evidence type="ECO:0000313" key="15">
    <source>
        <dbReference type="EMBL" id="ORZ01481.1"/>
    </source>
</evidence>
<dbReference type="Proteomes" id="UP000242180">
    <property type="component" value="Unassembled WGS sequence"/>
</dbReference>
<keyword evidence="6" id="KW-0547">Nucleotide-binding</keyword>
<dbReference type="InterPro" id="IPR006204">
    <property type="entry name" value="GHMP_kinase_N_dom"/>
</dbReference>
<dbReference type="AlphaFoldDB" id="A0A1X2HQ59"/>
<dbReference type="GO" id="GO:0006696">
    <property type="term" value="P:ergosterol biosynthetic process"/>
    <property type="evidence" value="ECO:0007669"/>
    <property type="project" value="TreeGrafter"/>
</dbReference>
<protein>
    <recommendedName>
        <fullName evidence="3 13">Phosphomevalonate kinase</fullName>
        <ecNumber evidence="3 13">2.7.4.2</ecNumber>
    </recommendedName>
</protein>
<dbReference type="GO" id="GO:0005524">
    <property type="term" value="F:ATP binding"/>
    <property type="evidence" value="ECO:0007669"/>
    <property type="project" value="UniProtKB-UniRule"/>
</dbReference>
<name>A0A1X2HQ59_SYNRA</name>
<keyword evidence="7 13" id="KW-0418">Kinase</keyword>
<dbReference type="PANTHER" id="PTHR31814:SF2">
    <property type="entry name" value="PHOSPHOMEVALONATE KINASE"/>
    <property type="match status" value="1"/>
</dbReference>
<keyword evidence="8" id="KW-0067">ATP-binding</keyword>
<dbReference type="UniPathway" id="UPA00057">
    <property type="reaction ID" value="UER00099"/>
</dbReference>
<dbReference type="GO" id="GO:0005777">
    <property type="term" value="C:peroxisome"/>
    <property type="evidence" value="ECO:0007669"/>
    <property type="project" value="TreeGrafter"/>
</dbReference>
<dbReference type="EC" id="2.7.4.2" evidence="3 13"/>
<evidence type="ECO:0000256" key="7">
    <source>
        <dbReference type="ARBA" id="ARBA00022777"/>
    </source>
</evidence>
<dbReference type="Pfam" id="PF00288">
    <property type="entry name" value="GHMP_kinases_N"/>
    <property type="match status" value="1"/>
</dbReference>
<dbReference type="GO" id="GO:0019287">
    <property type="term" value="P:isopentenyl diphosphate biosynthetic process, mevalonate pathway"/>
    <property type="evidence" value="ECO:0007669"/>
    <property type="project" value="UniProtKB-UniRule"/>
</dbReference>
<keyword evidence="16" id="KW-1185">Reference proteome</keyword>
<dbReference type="OMA" id="LVIHRTM"/>
<proteinExistence type="inferred from homology"/>
<keyword evidence="15" id="KW-0687">Ribonucleoprotein</keyword>
<dbReference type="Gene3D" id="3.30.230.10">
    <property type="match status" value="1"/>
</dbReference>
<evidence type="ECO:0000256" key="11">
    <source>
        <dbReference type="ARBA" id="ARBA00023221"/>
    </source>
</evidence>
<dbReference type="InterPro" id="IPR016005">
    <property type="entry name" value="Erg8"/>
</dbReference>
<comment type="catalytic activity">
    <reaction evidence="12">
        <text>(R)-5-phosphomevalonate + ATP = (R)-5-diphosphomevalonate + ADP</text>
        <dbReference type="Rhea" id="RHEA:16341"/>
        <dbReference type="ChEBI" id="CHEBI:30616"/>
        <dbReference type="ChEBI" id="CHEBI:57557"/>
        <dbReference type="ChEBI" id="CHEBI:58146"/>
        <dbReference type="ChEBI" id="CHEBI:456216"/>
        <dbReference type="EC" id="2.7.4.2"/>
    </reaction>
    <physiologicalReaction direction="left-to-right" evidence="12">
        <dbReference type="Rhea" id="RHEA:16342"/>
    </physiologicalReaction>
</comment>
<evidence type="ECO:0000256" key="2">
    <source>
        <dbReference type="ARBA" id="ARBA00006495"/>
    </source>
</evidence>
<dbReference type="PANTHER" id="PTHR31814">
    <property type="match status" value="1"/>
</dbReference>
<dbReference type="GO" id="GO:0005840">
    <property type="term" value="C:ribosome"/>
    <property type="evidence" value="ECO:0007669"/>
    <property type="project" value="UniProtKB-KW"/>
</dbReference>
<dbReference type="OrthoDB" id="10262935at2759"/>
<evidence type="ECO:0000259" key="14">
    <source>
        <dbReference type="Pfam" id="PF00288"/>
    </source>
</evidence>
<evidence type="ECO:0000256" key="3">
    <source>
        <dbReference type="ARBA" id="ARBA00012958"/>
    </source>
</evidence>
<evidence type="ECO:0000256" key="12">
    <source>
        <dbReference type="ARBA" id="ARBA00029326"/>
    </source>
</evidence>
<gene>
    <name evidence="15" type="ORF">BCR43DRAFT_487005</name>
</gene>